<dbReference type="SUPFAM" id="SSF55785">
    <property type="entry name" value="PYP-like sensor domain (PAS domain)"/>
    <property type="match status" value="1"/>
</dbReference>
<organism evidence="1 2">
    <name type="scientific">Limnofasciculus baicalensis BBK-W-15</name>
    <dbReference type="NCBI Taxonomy" id="2699891"/>
    <lineage>
        <taxon>Bacteria</taxon>
        <taxon>Bacillati</taxon>
        <taxon>Cyanobacteriota</taxon>
        <taxon>Cyanophyceae</taxon>
        <taxon>Coleofasciculales</taxon>
        <taxon>Coleofasciculaceae</taxon>
        <taxon>Limnofasciculus</taxon>
        <taxon>Limnofasciculus baicalensis</taxon>
    </lineage>
</organism>
<accession>A0AAE3KS00</accession>
<dbReference type="Proteomes" id="UP001204953">
    <property type="component" value="Unassembled WGS sequence"/>
</dbReference>
<feature type="non-terminal residue" evidence="1">
    <location>
        <position position="86"/>
    </location>
</feature>
<comment type="caution">
    <text evidence="1">The sequence shown here is derived from an EMBL/GenBank/DDBJ whole genome shotgun (WGS) entry which is preliminary data.</text>
</comment>
<evidence type="ECO:0000313" key="1">
    <source>
        <dbReference type="EMBL" id="MCP2732178.1"/>
    </source>
</evidence>
<keyword evidence="2" id="KW-1185">Reference proteome</keyword>
<evidence type="ECO:0000313" key="2">
    <source>
        <dbReference type="Proteomes" id="UP001204953"/>
    </source>
</evidence>
<dbReference type="EMBL" id="JAMZMM010000501">
    <property type="protein sequence ID" value="MCP2732178.1"/>
    <property type="molecule type" value="Genomic_DNA"/>
</dbReference>
<gene>
    <name evidence="1" type="ORF">NJ959_27485</name>
</gene>
<name>A0AAE3KS00_9CYAN</name>
<sequence length="86" mass="10156">MMQLKDQSPNSGNLQLFSVFAEQIPAAVAMLDRDLRYLIVSRRWLIDYELQNQDIIGRYHFEIFPLLQEEGIGNREHKFPHSPLQK</sequence>
<proteinExistence type="predicted"/>
<reference evidence="1" key="1">
    <citation type="submission" date="2022-06" db="EMBL/GenBank/DDBJ databases">
        <title>New cyanobacteria of genus Symplocastrum in benthos of Lake Baikal.</title>
        <authorList>
            <person name="Sorokovikova E."/>
            <person name="Tikhonova I."/>
            <person name="Krasnopeev A."/>
            <person name="Evseev P."/>
            <person name="Gladkikh A."/>
            <person name="Belykh O."/>
        </authorList>
    </citation>
    <scope>NUCLEOTIDE SEQUENCE</scope>
    <source>
        <strain evidence="1">BBK-W-15</strain>
    </source>
</reference>
<dbReference type="AlphaFoldDB" id="A0AAE3KS00"/>
<protein>
    <submittedName>
        <fullName evidence="1">Uncharacterized protein</fullName>
    </submittedName>
</protein>
<dbReference type="Gene3D" id="3.30.450.20">
    <property type="entry name" value="PAS domain"/>
    <property type="match status" value="1"/>
</dbReference>
<dbReference type="InterPro" id="IPR035965">
    <property type="entry name" value="PAS-like_dom_sf"/>
</dbReference>